<keyword evidence="3" id="KW-1185">Reference proteome</keyword>
<name>A0A0V1AP42_TRIBR</name>
<feature type="region of interest" description="Disordered" evidence="1">
    <location>
        <begin position="1"/>
        <end position="36"/>
    </location>
</feature>
<organism evidence="2 3">
    <name type="scientific">Trichinella britovi</name>
    <name type="common">Parasitic roundworm</name>
    <dbReference type="NCBI Taxonomy" id="45882"/>
    <lineage>
        <taxon>Eukaryota</taxon>
        <taxon>Metazoa</taxon>
        <taxon>Ecdysozoa</taxon>
        <taxon>Nematoda</taxon>
        <taxon>Enoplea</taxon>
        <taxon>Dorylaimia</taxon>
        <taxon>Trichinellida</taxon>
        <taxon>Trichinellidae</taxon>
        <taxon>Trichinella</taxon>
    </lineage>
</organism>
<dbReference type="AlphaFoldDB" id="A0A0V1AP42"/>
<protein>
    <submittedName>
        <fullName evidence="2">Uncharacterized protein</fullName>
    </submittedName>
</protein>
<proteinExistence type="predicted"/>
<comment type="caution">
    <text evidence="2">The sequence shown here is derived from an EMBL/GenBank/DDBJ whole genome shotgun (WGS) entry which is preliminary data.</text>
</comment>
<evidence type="ECO:0000313" key="3">
    <source>
        <dbReference type="Proteomes" id="UP000054653"/>
    </source>
</evidence>
<evidence type="ECO:0000313" key="2">
    <source>
        <dbReference type="EMBL" id="KRY26581.1"/>
    </source>
</evidence>
<feature type="compositionally biased region" description="Polar residues" evidence="1">
    <location>
        <begin position="1"/>
        <end position="12"/>
    </location>
</feature>
<reference evidence="2 3" key="1">
    <citation type="submission" date="2015-01" db="EMBL/GenBank/DDBJ databases">
        <title>Evolution of Trichinella species and genotypes.</title>
        <authorList>
            <person name="Korhonen P.K."/>
            <person name="Edoardo P."/>
            <person name="Giuseppe L.R."/>
            <person name="Gasser R.B."/>
        </authorList>
    </citation>
    <scope>NUCLEOTIDE SEQUENCE [LARGE SCALE GENOMIC DNA]</scope>
    <source>
        <strain evidence="2">ISS120</strain>
    </source>
</reference>
<dbReference type="Proteomes" id="UP000054653">
    <property type="component" value="Unassembled WGS sequence"/>
</dbReference>
<evidence type="ECO:0000256" key="1">
    <source>
        <dbReference type="SAM" id="MobiDB-lite"/>
    </source>
</evidence>
<dbReference type="EMBL" id="JYDI01001762">
    <property type="protein sequence ID" value="KRY26581.1"/>
    <property type="molecule type" value="Genomic_DNA"/>
</dbReference>
<accession>A0A0V1AP42</accession>
<sequence length="76" mass="8728">MTISATITSSKSNNHHKSERTKRDCRAKPAYKAGKRAKRERTNGILLYFVNYNFDLANFVCQSEKLEFRHAGACFV</sequence>
<gene>
    <name evidence="2" type="ORF">T03_3691</name>
</gene>